<feature type="transmembrane region" description="Helical" evidence="16">
    <location>
        <begin position="109"/>
        <end position="132"/>
    </location>
</feature>
<dbReference type="GO" id="GO:0003677">
    <property type="term" value="F:DNA binding"/>
    <property type="evidence" value="ECO:0007669"/>
    <property type="project" value="UniProtKB-KW"/>
</dbReference>
<reference evidence="18 19" key="1">
    <citation type="submission" date="2018-09" db="EMBL/GenBank/DDBJ databases">
        <title>Zymobacter palmae IAM14233 (=T109) whole genome analysis.</title>
        <authorList>
            <person name="Yanase H."/>
        </authorList>
    </citation>
    <scope>NUCLEOTIDE SEQUENCE [LARGE SCALE GENOMIC DNA]</scope>
    <source>
        <strain evidence="18 19">IAM14233</strain>
    </source>
</reference>
<evidence type="ECO:0000256" key="12">
    <source>
        <dbReference type="ARBA" id="ARBA00023136"/>
    </source>
</evidence>
<keyword evidence="9 14" id="KW-0067">ATP-binding</keyword>
<comment type="subcellular location">
    <subcellularLocation>
        <location evidence="1">Cell membrane</location>
        <topology evidence="1">Multi-pass membrane protein</topology>
    </subcellularLocation>
</comment>
<evidence type="ECO:0000256" key="7">
    <source>
        <dbReference type="ARBA" id="ARBA00022741"/>
    </source>
</evidence>
<dbReference type="AlphaFoldDB" id="A0A348HCI2"/>
<sequence>MVTVSSKKGTPSSRANAKRGASPKTPRKRQNARKRQQAQASRTPGRVTTTLQGAAKDGVTVILLSLGTFLLLAFFSHTMSDPSWFHTGPENTRVANWMGHVGALVSDSLYSLFGTAALWWPALCALGAWQLVRRRIASFTWDTTVLAVRMAGLTLVLLGTCLLEALFSNIQQLKDHSFDIVGQGLRSGLTAPLGQHGATLVGISLVLCGVPLLTGLSWLTLMDEIGKALFRGLRGVGRFVRDRLLMAKERYDERRDARLPVSDELDDDVAAEPSWLSRKLSHLANTLGIHRGEPELDAYRSEPTSAVAPEHNVKPVRYAPYERPYPGSMTDSVDDSEEDAPALTIRARRDEQDERDAAPVPSVSTVADSRIPWDEAEQSDAAVAEQAERYRQTLQSLREAEERKAKEEEEALRRAAVSAPTRVDEPHEHADAPLITPQQEEPAPRREVPIVRAPAPDEVDEKNSDDVDASTIDVVKPMPAPLAAVHPVPVEAVAAWPAIAATQVAVNEPVFTPTAPISASTQDAVDEPEAREAAVHEEQVHERQGSVDDRTAPAARSSAASDDEMPAFTPRFMVDMDDEGEAEHVPEAPAPASAFDATPLSAADEEDDGDYGDDEADDVYAVHEPVRPSSVSMPVQPPASVALHKPEPQYVEDEQDEDEYADDEPLDLPERPLTPLSPRDSDNVAPASTMPISALDDDEDELVEDDGPKLWTVEHLQQRDENQHVEIIGEMPGIQLLTPADEQQPSYSEEELQQMAELLEMRLKEYGVKAEVVNISPGPVITQFEIMPAAGVKGSKISSLSKDLARSLLVKSVRVIEVIYGKPTVGIEIPNPHRAMIRLREVLDSDIYRNARSPLTVALGHNIGGHSVVADLAKMPHVLVAGTTGSGKSVGVNAMLISILMKSRPEDVRMILIDPKMLELSVYDDIPHLLAPVVTDMKEAANALRWCVAEMERRYKLMSKMGVRNIAGFNDKLDQAHAAGAQVADPLWDADTHAPGAQPDTLKKLPYIVVVIDEFADMFMIVGKKVEELIARLAQKARAAGIHLVLATQRPSVDVVTGLIKANIPSRIAFQVSSRIDSRTILDQGGAEALLGHGDMLYLAVGESTPTRIHGAFVDDDEVHRVVEDWKRRGKPEYDEEILSGGVSADALTGLEAEGEGGDAEQDVLYDEAVKFVTQTRRVSISSVQRKFKIGYNRAARLVEAMEMAGVVSSMGSNGSREVLAPPPISD</sequence>
<evidence type="ECO:0000256" key="15">
    <source>
        <dbReference type="SAM" id="MobiDB-lite"/>
    </source>
</evidence>
<evidence type="ECO:0000256" key="3">
    <source>
        <dbReference type="ARBA" id="ARBA00020887"/>
    </source>
</evidence>
<keyword evidence="19" id="KW-1185">Reference proteome</keyword>
<dbReference type="GO" id="GO:0007059">
    <property type="term" value="P:chromosome segregation"/>
    <property type="evidence" value="ECO:0007669"/>
    <property type="project" value="UniProtKB-KW"/>
</dbReference>
<feature type="compositionally biased region" description="Acidic residues" evidence="15">
    <location>
        <begin position="650"/>
        <end position="667"/>
    </location>
</feature>
<dbReference type="Gene3D" id="3.40.50.300">
    <property type="entry name" value="P-loop containing nucleotide triphosphate hydrolases"/>
    <property type="match status" value="1"/>
</dbReference>
<dbReference type="Gene3D" id="1.10.10.10">
    <property type="entry name" value="Winged helix-like DNA-binding domain superfamily/Winged helix DNA-binding domain"/>
    <property type="match status" value="1"/>
</dbReference>
<evidence type="ECO:0000259" key="17">
    <source>
        <dbReference type="PROSITE" id="PS50901"/>
    </source>
</evidence>
<organism evidence="18 19">
    <name type="scientific">Zymobacter palmae</name>
    <dbReference type="NCBI Taxonomy" id="33074"/>
    <lineage>
        <taxon>Bacteria</taxon>
        <taxon>Pseudomonadati</taxon>
        <taxon>Pseudomonadota</taxon>
        <taxon>Gammaproteobacteria</taxon>
        <taxon>Oceanospirillales</taxon>
        <taxon>Halomonadaceae</taxon>
        <taxon>Zymobacter group</taxon>
        <taxon>Zymobacter</taxon>
    </lineage>
</organism>
<dbReference type="GO" id="GO:0051301">
    <property type="term" value="P:cell division"/>
    <property type="evidence" value="ECO:0007669"/>
    <property type="project" value="UniProtKB-KW"/>
</dbReference>
<feature type="region of interest" description="Disordered" evidence="15">
    <location>
        <begin position="517"/>
        <end position="691"/>
    </location>
</feature>
<keyword evidence="10 16" id="KW-1133">Transmembrane helix</keyword>
<dbReference type="InterPro" id="IPR027417">
    <property type="entry name" value="P-loop_NTPase"/>
</dbReference>
<keyword evidence="11" id="KW-0238">DNA-binding</keyword>
<evidence type="ECO:0000256" key="5">
    <source>
        <dbReference type="ARBA" id="ARBA00022618"/>
    </source>
</evidence>
<evidence type="ECO:0000256" key="1">
    <source>
        <dbReference type="ARBA" id="ARBA00004651"/>
    </source>
</evidence>
<dbReference type="Pfam" id="PF17854">
    <property type="entry name" value="FtsK_alpha"/>
    <property type="match status" value="1"/>
</dbReference>
<keyword evidence="13" id="KW-0131">Cell cycle</keyword>
<feature type="compositionally biased region" description="Polar residues" evidence="15">
    <location>
        <begin position="1"/>
        <end position="15"/>
    </location>
</feature>
<evidence type="ECO:0000256" key="13">
    <source>
        <dbReference type="ARBA" id="ARBA00023306"/>
    </source>
</evidence>
<dbReference type="FunFam" id="3.40.50.300:FF:000209">
    <property type="entry name" value="Cell division protein FtsK"/>
    <property type="match status" value="1"/>
</dbReference>
<dbReference type="InterPro" id="IPR036390">
    <property type="entry name" value="WH_DNA-bd_sf"/>
</dbReference>
<evidence type="ECO:0000256" key="6">
    <source>
        <dbReference type="ARBA" id="ARBA00022692"/>
    </source>
</evidence>
<dbReference type="Pfam" id="PF01580">
    <property type="entry name" value="FtsK_SpoIIIE"/>
    <property type="match status" value="1"/>
</dbReference>
<dbReference type="EMBL" id="AP018933">
    <property type="protein sequence ID" value="BBG29334.1"/>
    <property type="molecule type" value="Genomic_DNA"/>
</dbReference>
<protein>
    <recommendedName>
        <fullName evidence="3">DNA translocase FtsK</fullName>
    </recommendedName>
</protein>
<dbReference type="KEGG" id="zpl:ZBT109_0546"/>
<dbReference type="GO" id="GO:0005524">
    <property type="term" value="F:ATP binding"/>
    <property type="evidence" value="ECO:0007669"/>
    <property type="project" value="UniProtKB-UniRule"/>
</dbReference>
<keyword evidence="12 16" id="KW-0472">Membrane</keyword>
<keyword evidence="7 14" id="KW-0547">Nucleotide-binding</keyword>
<feature type="binding site" evidence="14">
    <location>
        <begin position="882"/>
        <end position="889"/>
    </location>
    <ligand>
        <name>ATP</name>
        <dbReference type="ChEBI" id="CHEBI:30616"/>
    </ligand>
</feature>
<keyword evidence="6 16" id="KW-0812">Transmembrane</keyword>
<dbReference type="InterPro" id="IPR002543">
    <property type="entry name" value="FtsK_dom"/>
</dbReference>
<dbReference type="PANTHER" id="PTHR22683">
    <property type="entry name" value="SPORULATION PROTEIN RELATED"/>
    <property type="match status" value="1"/>
</dbReference>
<dbReference type="InterPro" id="IPR041027">
    <property type="entry name" value="FtsK_alpha"/>
</dbReference>
<evidence type="ECO:0000313" key="19">
    <source>
        <dbReference type="Proteomes" id="UP000267342"/>
    </source>
</evidence>
<keyword evidence="8" id="KW-0159">Chromosome partition</keyword>
<evidence type="ECO:0000256" key="11">
    <source>
        <dbReference type="ARBA" id="ARBA00023125"/>
    </source>
</evidence>
<gene>
    <name evidence="18" type="ORF">ZBT109_0546</name>
</gene>
<feature type="compositionally biased region" description="Basic and acidic residues" evidence="15">
    <location>
        <begin position="422"/>
        <end position="431"/>
    </location>
</feature>
<dbReference type="Pfam" id="PF13491">
    <property type="entry name" value="FtsK_4TM"/>
    <property type="match status" value="1"/>
</dbReference>
<feature type="domain" description="FtsK" evidence="17">
    <location>
        <begin position="865"/>
        <end position="1079"/>
    </location>
</feature>
<dbReference type="SMART" id="SM00843">
    <property type="entry name" value="Ftsk_gamma"/>
    <property type="match status" value="1"/>
</dbReference>
<evidence type="ECO:0000256" key="9">
    <source>
        <dbReference type="ARBA" id="ARBA00022840"/>
    </source>
</evidence>
<evidence type="ECO:0000256" key="4">
    <source>
        <dbReference type="ARBA" id="ARBA00022475"/>
    </source>
</evidence>
<feature type="compositionally biased region" description="Basic residues" evidence="15">
    <location>
        <begin position="25"/>
        <end position="36"/>
    </location>
</feature>
<dbReference type="InterPro" id="IPR036388">
    <property type="entry name" value="WH-like_DNA-bd_sf"/>
</dbReference>
<dbReference type="OrthoDB" id="9807790at2"/>
<dbReference type="InterPro" id="IPR018541">
    <property type="entry name" value="Ftsk_gamma"/>
</dbReference>
<dbReference type="SUPFAM" id="SSF52540">
    <property type="entry name" value="P-loop containing nucleoside triphosphate hydrolases"/>
    <property type="match status" value="1"/>
</dbReference>
<feature type="compositionally biased region" description="Basic and acidic residues" evidence="15">
    <location>
        <begin position="528"/>
        <end position="551"/>
    </location>
</feature>
<feature type="transmembrane region" description="Helical" evidence="16">
    <location>
        <begin position="144"/>
        <end position="167"/>
    </location>
</feature>
<feature type="compositionally biased region" description="Basic and acidic residues" evidence="15">
    <location>
        <begin position="347"/>
        <end position="357"/>
    </location>
</feature>
<evidence type="ECO:0000256" key="14">
    <source>
        <dbReference type="PROSITE-ProRule" id="PRU00289"/>
    </source>
</evidence>
<dbReference type="SUPFAM" id="SSF46785">
    <property type="entry name" value="Winged helix' DNA-binding domain"/>
    <property type="match status" value="1"/>
</dbReference>
<proteinExistence type="inferred from homology"/>
<feature type="region of interest" description="Disordered" evidence="15">
    <location>
        <begin position="318"/>
        <end position="384"/>
    </location>
</feature>
<dbReference type="Pfam" id="PF09397">
    <property type="entry name" value="FtsK_gamma"/>
    <property type="match status" value="1"/>
</dbReference>
<comment type="similarity">
    <text evidence="2">Belongs to the FtsK/SpoIIIE/SftA family.</text>
</comment>
<evidence type="ECO:0000256" key="2">
    <source>
        <dbReference type="ARBA" id="ARBA00006474"/>
    </source>
</evidence>
<dbReference type="Proteomes" id="UP000267342">
    <property type="component" value="Chromosome"/>
</dbReference>
<dbReference type="GO" id="GO:0005886">
    <property type="term" value="C:plasma membrane"/>
    <property type="evidence" value="ECO:0007669"/>
    <property type="project" value="UniProtKB-SubCell"/>
</dbReference>
<evidence type="ECO:0000256" key="16">
    <source>
        <dbReference type="SAM" id="Phobius"/>
    </source>
</evidence>
<dbReference type="CDD" id="cd01127">
    <property type="entry name" value="TrwB_TraG_TraD_VirD4"/>
    <property type="match status" value="1"/>
</dbReference>
<accession>A0A348HCI2</accession>
<dbReference type="Gene3D" id="3.30.980.40">
    <property type="match status" value="1"/>
</dbReference>
<feature type="region of interest" description="Disordered" evidence="15">
    <location>
        <begin position="1"/>
        <end position="49"/>
    </location>
</feature>
<evidence type="ECO:0000256" key="8">
    <source>
        <dbReference type="ARBA" id="ARBA00022829"/>
    </source>
</evidence>
<feature type="transmembrane region" description="Helical" evidence="16">
    <location>
        <begin position="58"/>
        <end position="76"/>
    </location>
</feature>
<dbReference type="STRING" id="1123510.GCA_000620025_01508"/>
<feature type="compositionally biased region" description="Basic and acidic residues" evidence="15">
    <location>
        <begin position="398"/>
        <end position="413"/>
    </location>
</feature>
<dbReference type="InterPro" id="IPR025199">
    <property type="entry name" value="FtsK_4TM"/>
</dbReference>
<keyword evidence="5" id="KW-0132">Cell division</keyword>
<feature type="region of interest" description="Disordered" evidence="15">
    <location>
        <begin position="398"/>
        <end position="447"/>
    </location>
</feature>
<keyword evidence="4" id="KW-1003">Cell membrane</keyword>
<dbReference type="PANTHER" id="PTHR22683:SF41">
    <property type="entry name" value="DNA TRANSLOCASE FTSK"/>
    <property type="match status" value="1"/>
</dbReference>
<evidence type="ECO:0000313" key="18">
    <source>
        <dbReference type="EMBL" id="BBG29334.1"/>
    </source>
</evidence>
<feature type="compositionally biased region" description="Acidic residues" evidence="15">
    <location>
        <begin position="603"/>
        <end position="618"/>
    </location>
</feature>
<dbReference type="InterPro" id="IPR050206">
    <property type="entry name" value="FtsK/SpoIIIE/SftA"/>
</dbReference>
<dbReference type="PROSITE" id="PS50901">
    <property type="entry name" value="FTSK"/>
    <property type="match status" value="1"/>
</dbReference>
<name>A0A348HCI2_9GAMM</name>
<evidence type="ECO:0000256" key="10">
    <source>
        <dbReference type="ARBA" id="ARBA00022989"/>
    </source>
</evidence>